<dbReference type="Pfam" id="PF01042">
    <property type="entry name" value="Ribonuc_L-PSP"/>
    <property type="match status" value="1"/>
</dbReference>
<comment type="similarity">
    <text evidence="1">Belongs to the RutC family.</text>
</comment>
<reference evidence="2" key="1">
    <citation type="submission" date="2022-08" db="EMBL/GenBank/DDBJ databases">
        <authorList>
            <person name="Bogun A."/>
            <person name="Kislichkina A."/>
            <person name="Solomentsev V."/>
            <person name="Skryabin Y."/>
            <person name="Sizova A."/>
            <person name="Platonov M."/>
            <person name="Dentovskaya S."/>
        </authorList>
    </citation>
    <scope>NUCLEOTIDE SEQUENCE</scope>
    <source>
        <strain evidence="2">SCPM-O-B-7604</strain>
    </source>
</reference>
<dbReference type="SUPFAM" id="SSF55298">
    <property type="entry name" value="YjgF-like"/>
    <property type="match status" value="1"/>
</dbReference>
<dbReference type="CDD" id="cd00448">
    <property type="entry name" value="YjgF_YER057c_UK114_family"/>
    <property type="match status" value="1"/>
</dbReference>
<evidence type="ECO:0000313" key="3">
    <source>
        <dbReference type="Proteomes" id="UP001057860"/>
    </source>
</evidence>
<dbReference type="InterPro" id="IPR035959">
    <property type="entry name" value="RutC-like_sf"/>
</dbReference>
<dbReference type="PANTHER" id="PTHR11803">
    <property type="entry name" value="2-IMINOBUTANOATE/2-IMINOPROPANOATE DEAMINASE RIDA"/>
    <property type="match status" value="1"/>
</dbReference>
<dbReference type="PANTHER" id="PTHR11803:SF58">
    <property type="entry name" value="PROTEIN HMF1-RELATED"/>
    <property type="match status" value="1"/>
</dbReference>
<keyword evidence="3" id="KW-1185">Reference proteome</keyword>
<gene>
    <name evidence="2" type="ORF">N0H69_20090</name>
</gene>
<organism evidence="2 3">
    <name type="scientific">Yersinia alsatica</name>
    <dbReference type="NCBI Taxonomy" id="2890317"/>
    <lineage>
        <taxon>Bacteria</taxon>
        <taxon>Pseudomonadati</taxon>
        <taxon>Pseudomonadota</taxon>
        <taxon>Gammaproteobacteria</taxon>
        <taxon>Enterobacterales</taxon>
        <taxon>Yersiniaceae</taxon>
        <taxon>Yersinia</taxon>
    </lineage>
</organism>
<dbReference type="Gene3D" id="3.30.1330.40">
    <property type="entry name" value="RutC-like"/>
    <property type="match status" value="1"/>
</dbReference>
<accession>A0ABY5UVD3</accession>
<proteinExistence type="inferred from homology"/>
<protein>
    <submittedName>
        <fullName evidence="2">RidA family protein</fullName>
    </submittedName>
</protein>
<dbReference type="EMBL" id="CP104006">
    <property type="protein sequence ID" value="UWM47481.1"/>
    <property type="molecule type" value="Genomic_DNA"/>
</dbReference>
<name>A0ABY5UVD3_9GAMM</name>
<sequence>MMPEMVLVNATQGQPPAGHYSHAVCAGGMVYLSGQLPVTMQGEALSNQPFDIQARQVFANIEGVLADCGCSKISLIQVRVYLCDVALWPDFNALYADWLGPHQPARCVVPVPALHYGLALEIEAVALLSA</sequence>
<evidence type="ECO:0000256" key="1">
    <source>
        <dbReference type="ARBA" id="ARBA00010552"/>
    </source>
</evidence>
<dbReference type="Proteomes" id="UP001057860">
    <property type="component" value="Chromosome"/>
</dbReference>
<evidence type="ECO:0000313" key="2">
    <source>
        <dbReference type="EMBL" id="UWM47481.1"/>
    </source>
</evidence>
<dbReference type="InterPro" id="IPR006175">
    <property type="entry name" value="YjgF/YER057c/UK114"/>
</dbReference>